<feature type="compositionally biased region" description="Polar residues" evidence="1">
    <location>
        <begin position="245"/>
        <end position="257"/>
    </location>
</feature>
<feature type="compositionally biased region" description="Basic and acidic residues" evidence="1">
    <location>
        <begin position="189"/>
        <end position="213"/>
    </location>
</feature>
<keyword evidence="4" id="KW-1185">Reference proteome</keyword>
<feature type="region of interest" description="Disordered" evidence="1">
    <location>
        <begin position="170"/>
        <end position="215"/>
    </location>
</feature>
<dbReference type="Proteomes" id="UP000030750">
    <property type="component" value="Unassembled WGS sequence"/>
</dbReference>
<protein>
    <recommendedName>
        <fullName evidence="5">Transmembrane protein</fullName>
    </recommendedName>
</protein>
<feature type="region of interest" description="Disordered" evidence="1">
    <location>
        <begin position="1"/>
        <end position="31"/>
    </location>
</feature>
<dbReference type="EMBL" id="HG712975">
    <property type="protein sequence ID" value="CDJ51674.1"/>
    <property type="molecule type" value="Genomic_DNA"/>
</dbReference>
<evidence type="ECO:0000256" key="1">
    <source>
        <dbReference type="SAM" id="MobiDB-lite"/>
    </source>
</evidence>
<evidence type="ECO:0000313" key="3">
    <source>
        <dbReference type="EMBL" id="CDJ51674.1"/>
    </source>
</evidence>
<dbReference type="AlphaFoldDB" id="U6LSV4"/>
<reference evidence="3" key="2">
    <citation type="submission" date="2013-10" db="EMBL/GenBank/DDBJ databases">
        <authorList>
            <person name="Aslett M."/>
        </authorList>
    </citation>
    <scope>NUCLEOTIDE SEQUENCE [LARGE SCALE GENOMIC DNA]</scope>
    <source>
        <strain evidence="3">Houghton</strain>
    </source>
</reference>
<evidence type="ECO:0000256" key="2">
    <source>
        <dbReference type="SAM" id="Phobius"/>
    </source>
</evidence>
<feature type="region of interest" description="Disordered" evidence="1">
    <location>
        <begin position="245"/>
        <end position="264"/>
    </location>
</feature>
<keyword evidence="2" id="KW-1133">Transmembrane helix</keyword>
<reference evidence="3" key="1">
    <citation type="submission" date="2013-10" db="EMBL/GenBank/DDBJ databases">
        <title>Genomic analysis of the causative agents of coccidiosis in chickens.</title>
        <authorList>
            <person name="Reid A.J."/>
            <person name="Blake D."/>
            <person name="Billington K."/>
            <person name="Browne H."/>
            <person name="Dunn M."/>
            <person name="Hung S."/>
            <person name="Kawahara F."/>
            <person name="Miranda-Saavedra D."/>
            <person name="Mourier T."/>
            <person name="Nagra H."/>
            <person name="Otto T.D."/>
            <person name="Rawlings N."/>
            <person name="Sanchez A."/>
            <person name="Sanders M."/>
            <person name="Subramaniam C."/>
            <person name="Tay Y."/>
            <person name="Dear P."/>
            <person name="Doerig C."/>
            <person name="Gruber A."/>
            <person name="Parkinson J."/>
            <person name="Shirley M."/>
            <person name="Wan K.L."/>
            <person name="Berriman M."/>
            <person name="Tomley F."/>
            <person name="Pain A."/>
        </authorList>
    </citation>
    <scope>NUCLEOTIDE SEQUENCE [LARGE SCALE GENOMIC DNA]</scope>
    <source>
        <strain evidence="3">Houghton</strain>
    </source>
</reference>
<keyword evidence="2" id="KW-0812">Transmembrane</keyword>
<accession>U6LSV4</accession>
<evidence type="ECO:0008006" key="5">
    <source>
        <dbReference type="Google" id="ProtNLM"/>
    </source>
</evidence>
<keyword evidence="2" id="KW-0472">Membrane</keyword>
<name>U6LSV4_9EIME</name>
<proteinExistence type="predicted"/>
<sequence>MLPAIATETREDEEGDKELKSPRTPAEDEIGEAQVHLSPLGGSRRASWTPSTLAGKPGPRKWSFFISLTLTIPLLAILLIWSVCVASHRRVQAAGGVNRRLSDSDGNAEFEEGSILDDCIALEADLGISHAQRQYYMHGDPSQQIASLVSLFSNAAAEFEWNRNVQSTLGGGPSHVSFRGVPDGGQRNTGERSARSGRTRDSGGGRELTEPAAKRVKFTVSASDTRPELRPEAWIEGAHTADIQQGQEGDPFSSQAAGSGISESVGLFPAPSAPLAVRPPQVEDRMRYGSTNLDYHPYVRLPVLEPGVVPQPFYPAEVFFQPPTVAIYKGHLVEIRRLLVKQTLNQDDTDMLVRLVTELANSLWFRSSASVRQVRPIFAAVSLGSTFLAMDAVVAVVQLLGRHMKTELWWDKFAAAIDTNYSVELPSQIPRKTTKFHTDLANDLLGALRIYKTGKRPQVDTVIELKLRLFFSPLSPPLFQDALFDPYRRDHNLFRNFGYVPE</sequence>
<organism evidence="3 4">
    <name type="scientific">Eimeria brunetti</name>
    <dbReference type="NCBI Taxonomy" id="51314"/>
    <lineage>
        <taxon>Eukaryota</taxon>
        <taxon>Sar</taxon>
        <taxon>Alveolata</taxon>
        <taxon>Apicomplexa</taxon>
        <taxon>Conoidasida</taxon>
        <taxon>Coccidia</taxon>
        <taxon>Eucoccidiorida</taxon>
        <taxon>Eimeriorina</taxon>
        <taxon>Eimeriidae</taxon>
        <taxon>Eimeria</taxon>
    </lineage>
</organism>
<evidence type="ECO:0000313" key="4">
    <source>
        <dbReference type="Proteomes" id="UP000030750"/>
    </source>
</evidence>
<dbReference type="VEuPathDB" id="ToxoDB:EBH_0001490"/>
<feature type="transmembrane region" description="Helical" evidence="2">
    <location>
        <begin position="62"/>
        <end position="83"/>
    </location>
</feature>
<dbReference type="OrthoDB" id="347609at2759"/>
<gene>
    <name evidence="3" type="ORF">EBH_0001490</name>
</gene>